<dbReference type="InterPro" id="IPR001765">
    <property type="entry name" value="Carbonic_anhydrase"/>
</dbReference>
<evidence type="ECO:0000256" key="6">
    <source>
        <dbReference type="ARBA" id="ARBA00023239"/>
    </source>
</evidence>
<dbReference type="EMBL" id="BDOQ01000018">
    <property type="protein sequence ID" value="GBG15407.1"/>
    <property type="molecule type" value="Genomic_DNA"/>
</dbReference>
<keyword evidence="5 9" id="KW-0862">Zinc</keyword>
<evidence type="ECO:0000256" key="9">
    <source>
        <dbReference type="PIRSR" id="PIRSR601765-1"/>
    </source>
</evidence>
<proteinExistence type="inferred from homology"/>
<dbReference type="OrthoDB" id="9797527at2"/>
<evidence type="ECO:0000313" key="10">
    <source>
        <dbReference type="EMBL" id="GBG15407.1"/>
    </source>
</evidence>
<evidence type="ECO:0000256" key="1">
    <source>
        <dbReference type="ARBA" id="ARBA00006217"/>
    </source>
</evidence>
<feature type="binding site" evidence="9">
    <location>
        <position position="44"/>
    </location>
    <ligand>
        <name>Zn(2+)</name>
        <dbReference type="ChEBI" id="CHEBI:29105"/>
    </ligand>
</feature>
<dbReference type="GO" id="GO:0008270">
    <property type="term" value="F:zinc ion binding"/>
    <property type="evidence" value="ECO:0007669"/>
    <property type="project" value="InterPro"/>
</dbReference>
<dbReference type="Pfam" id="PF00484">
    <property type="entry name" value="Pro_CA"/>
    <property type="match status" value="1"/>
</dbReference>
<dbReference type="AlphaFoldDB" id="A0A2R5FB23"/>
<evidence type="ECO:0000256" key="3">
    <source>
        <dbReference type="ARBA" id="ARBA00014628"/>
    </source>
</evidence>
<comment type="caution">
    <text evidence="10">The sequence shown here is derived from an EMBL/GenBank/DDBJ whole genome shotgun (WGS) entry which is preliminary data.</text>
</comment>
<dbReference type="RefSeq" id="WP_109016554.1">
    <property type="nucleotide sequence ID" value="NZ_BDOQ01000018.1"/>
</dbReference>
<dbReference type="PANTHER" id="PTHR11002:SF76">
    <property type="entry name" value="CARBONIC ANHYDRASE"/>
    <property type="match status" value="1"/>
</dbReference>
<evidence type="ECO:0000256" key="7">
    <source>
        <dbReference type="ARBA" id="ARBA00031969"/>
    </source>
</evidence>
<feature type="binding site" evidence="9">
    <location>
        <position position="42"/>
    </location>
    <ligand>
        <name>Zn(2+)</name>
        <dbReference type="ChEBI" id="CHEBI:29105"/>
    </ligand>
</feature>
<dbReference type="PANTHER" id="PTHR11002">
    <property type="entry name" value="CARBONIC ANHYDRASE"/>
    <property type="match status" value="1"/>
</dbReference>
<keyword evidence="6 10" id="KW-0456">Lyase</keyword>
<evidence type="ECO:0000256" key="8">
    <source>
        <dbReference type="ARBA" id="ARBA00048348"/>
    </source>
</evidence>
<dbReference type="InterPro" id="IPR036874">
    <property type="entry name" value="Carbonic_anhydrase_sf"/>
</dbReference>
<dbReference type="InterPro" id="IPR045066">
    <property type="entry name" value="Beta_CA_cladeB"/>
</dbReference>
<comment type="similarity">
    <text evidence="1">Belongs to the beta-class carbonic anhydrase family.</text>
</comment>
<reference evidence="10 11" key="1">
    <citation type="journal article" date="2018" name="Environ. Microbiol.">
        <title>Isolation and genomic characterization of Novimethylophilus kurashikiensis gen. nov. sp. nov., a new lanthanide-dependent methylotrophic species of Methylophilaceae.</title>
        <authorList>
            <person name="Lv H."/>
            <person name="Sahin N."/>
            <person name="Tani A."/>
        </authorList>
    </citation>
    <scope>NUCLEOTIDE SEQUENCE [LARGE SCALE GENOMIC DNA]</scope>
    <source>
        <strain evidence="10 11">La2-4</strain>
    </source>
</reference>
<protein>
    <recommendedName>
        <fullName evidence="3">Carbonic anhydrase</fullName>
        <ecNumber evidence="2">4.2.1.1</ecNumber>
    </recommendedName>
    <alternativeName>
        <fullName evidence="7">Carbonate dehydratase</fullName>
    </alternativeName>
</protein>
<feature type="binding site" evidence="9">
    <location>
        <position position="103"/>
    </location>
    <ligand>
        <name>Zn(2+)</name>
        <dbReference type="ChEBI" id="CHEBI:29105"/>
    </ligand>
</feature>
<name>A0A2R5FB23_9PROT</name>
<evidence type="ECO:0000256" key="4">
    <source>
        <dbReference type="ARBA" id="ARBA00022723"/>
    </source>
</evidence>
<feature type="binding site" evidence="9">
    <location>
        <position position="106"/>
    </location>
    <ligand>
        <name>Zn(2+)</name>
        <dbReference type="ChEBI" id="CHEBI:29105"/>
    </ligand>
</feature>
<dbReference type="PROSITE" id="PS00704">
    <property type="entry name" value="PROK_CO2_ANHYDRASE_1"/>
    <property type="match status" value="1"/>
</dbReference>
<dbReference type="SMART" id="SM00947">
    <property type="entry name" value="Pro_CA"/>
    <property type="match status" value="1"/>
</dbReference>
<comment type="cofactor">
    <cofactor evidence="9">
        <name>Zn(2+)</name>
        <dbReference type="ChEBI" id="CHEBI:29105"/>
    </cofactor>
    <text evidence="9">Binds 1 zinc ion per subunit.</text>
</comment>
<comment type="catalytic activity">
    <reaction evidence="8">
        <text>hydrogencarbonate + H(+) = CO2 + H2O</text>
        <dbReference type="Rhea" id="RHEA:10748"/>
        <dbReference type="ChEBI" id="CHEBI:15377"/>
        <dbReference type="ChEBI" id="CHEBI:15378"/>
        <dbReference type="ChEBI" id="CHEBI:16526"/>
        <dbReference type="ChEBI" id="CHEBI:17544"/>
        <dbReference type="EC" id="4.2.1.1"/>
    </reaction>
</comment>
<sequence>MTDISKFISGFKRFQTNYFGRDKELFGELKQGQNPSALVIACSDSRVDPAILTDCQPGDLFVVRNVANLVPPYEKGAGLHGVSTALEFSVRSLGVEHIIVLGHRQCGGIKALMEDRPEAKGEFIGNWMNIASRAKERVLSDMPEATVDEKVCACETASILVSLENLLTFPWVKERVQQGSLMLHGWYFDIEQGSMVAYNPYTGKFEPLN</sequence>
<dbReference type="FunFam" id="3.40.1050.10:FF:000003">
    <property type="entry name" value="Carbonic anhydrase"/>
    <property type="match status" value="1"/>
</dbReference>
<organism evidence="10 11">
    <name type="scientific">Novimethylophilus kurashikiensis</name>
    <dbReference type="NCBI Taxonomy" id="1825523"/>
    <lineage>
        <taxon>Bacteria</taxon>
        <taxon>Pseudomonadati</taxon>
        <taxon>Pseudomonadota</taxon>
        <taxon>Betaproteobacteria</taxon>
        <taxon>Nitrosomonadales</taxon>
        <taxon>Methylophilaceae</taxon>
        <taxon>Novimethylophilus</taxon>
    </lineage>
</organism>
<dbReference type="CDD" id="cd00884">
    <property type="entry name" value="beta_CA_cladeB"/>
    <property type="match status" value="1"/>
</dbReference>
<evidence type="ECO:0000313" key="11">
    <source>
        <dbReference type="Proteomes" id="UP000245081"/>
    </source>
</evidence>
<keyword evidence="4 9" id="KW-0479">Metal-binding</keyword>
<dbReference type="Gene3D" id="3.40.1050.10">
    <property type="entry name" value="Carbonic anhydrase"/>
    <property type="match status" value="1"/>
</dbReference>
<dbReference type="InterPro" id="IPR015892">
    <property type="entry name" value="Carbonic_anhydrase_CS"/>
</dbReference>
<dbReference type="Proteomes" id="UP000245081">
    <property type="component" value="Unassembled WGS sequence"/>
</dbReference>
<accession>A0A2R5FB23</accession>
<dbReference type="GO" id="GO:0015976">
    <property type="term" value="P:carbon utilization"/>
    <property type="evidence" value="ECO:0007669"/>
    <property type="project" value="InterPro"/>
</dbReference>
<dbReference type="SUPFAM" id="SSF53056">
    <property type="entry name" value="beta-carbonic anhydrase, cab"/>
    <property type="match status" value="1"/>
</dbReference>
<dbReference type="EC" id="4.2.1.1" evidence="2"/>
<dbReference type="GO" id="GO:0004089">
    <property type="term" value="F:carbonate dehydratase activity"/>
    <property type="evidence" value="ECO:0007669"/>
    <property type="project" value="UniProtKB-EC"/>
</dbReference>
<evidence type="ECO:0000256" key="2">
    <source>
        <dbReference type="ARBA" id="ARBA00012925"/>
    </source>
</evidence>
<gene>
    <name evidence="10" type="primary">cynT</name>
    <name evidence="10" type="ORF">NMK_3014</name>
</gene>
<keyword evidence="11" id="KW-1185">Reference proteome</keyword>
<evidence type="ECO:0000256" key="5">
    <source>
        <dbReference type="ARBA" id="ARBA00022833"/>
    </source>
</evidence>